<protein>
    <submittedName>
        <fullName evidence="3">SMI1 / KNR4 family protein</fullName>
    </submittedName>
</protein>
<dbReference type="RefSeq" id="WP_145218398.1">
    <property type="nucleotide sequence ID" value="NZ_CP036269.1"/>
</dbReference>
<evidence type="ECO:0000256" key="1">
    <source>
        <dbReference type="SAM" id="Phobius"/>
    </source>
</evidence>
<keyword evidence="4" id="KW-1185">Reference proteome</keyword>
<dbReference type="KEGG" id="gaz:Pan241w_37010"/>
<dbReference type="InterPro" id="IPR037883">
    <property type="entry name" value="Knr4/Smi1-like_sf"/>
</dbReference>
<keyword evidence="1" id="KW-0472">Membrane</keyword>
<gene>
    <name evidence="3" type="ORF">Pan241w_37010</name>
</gene>
<dbReference type="AlphaFoldDB" id="A0A517RI97"/>
<evidence type="ECO:0000313" key="4">
    <source>
        <dbReference type="Proteomes" id="UP000317171"/>
    </source>
</evidence>
<proteinExistence type="predicted"/>
<feature type="domain" description="Knr4/Smi1-like" evidence="2">
    <location>
        <begin position="2"/>
        <end position="108"/>
    </location>
</feature>
<dbReference type="Gene3D" id="3.40.1580.10">
    <property type="entry name" value="SMI1/KNR4-like"/>
    <property type="match status" value="1"/>
</dbReference>
<keyword evidence="1" id="KW-0812">Transmembrane</keyword>
<accession>A0A517RI97</accession>
<dbReference type="Proteomes" id="UP000317171">
    <property type="component" value="Chromosome"/>
</dbReference>
<evidence type="ECO:0000259" key="2">
    <source>
        <dbReference type="Pfam" id="PF09346"/>
    </source>
</evidence>
<sequence>MNESEIRELEIATECQLPSAYREILLHYPQRLTTLAAKLDDDEPAELFHSMESLFRANVNDAEYTKSIFPKSFFVIGESGCGDYYAIDTASADAPVYMGGPHEGEYPQDAEGKSLPIDESIRAYVDDLITQFEGHVADLDNDTVYSLPGKLRLYLSICLSVLLAPVVLLLMLLSIILAGPFSLLMRLWERCCPSRE</sequence>
<organism evidence="3 4">
    <name type="scientific">Gimesia alba</name>
    <dbReference type="NCBI Taxonomy" id="2527973"/>
    <lineage>
        <taxon>Bacteria</taxon>
        <taxon>Pseudomonadati</taxon>
        <taxon>Planctomycetota</taxon>
        <taxon>Planctomycetia</taxon>
        <taxon>Planctomycetales</taxon>
        <taxon>Planctomycetaceae</taxon>
        <taxon>Gimesia</taxon>
    </lineage>
</organism>
<dbReference type="Pfam" id="PF09346">
    <property type="entry name" value="SMI1_KNR4"/>
    <property type="match status" value="1"/>
</dbReference>
<reference evidence="3 4" key="1">
    <citation type="submission" date="2019-02" db="EMBL/GenBank/DDBJ databases">
        <title>Deep-cultivation of Planctomycetes and their phenomic and genomic characterization uncovers novel biology.</title>
        <authorList>
            <person name="Wiegand S."/>
            <person name="Jogler M."/>
            <person name="Boedeker C."/>
            <person name="Pinto D."/>
            <person name="Vollmers J."/>
            <person name="Rivas-Marin E."/>
            <person name="Kohn T."/>
            <person name="Peeters S.H."/>
            <person name="Heuer A."/>
            <person name="Rast P."/>
            <person name="Oberbeckmann S."/>
            <person name="Bunk B."/>
            <person name="Jeske O."/>
            <person name="Meyerdierks A."/>
            <person name="Storesund J.E."/>
            <person name="Kallscheuer N."/>
            <person name="Luecker S."/>
            <person name="Lage O.M."/>
            <person name="Pohl T."/>
            <person name="Merkel B.J."/>
            <person name="Hornburger P."/>
            <person name="Mueller R.-W."/>
            <person name="Bruemmer F."/>
            <person name="Labrenz M."/>
            <person name="Spormann A.M."/>
            <person name="Op den Camp H."/>
            <person name="Overmann J."/>
            <person name="Amann R."/>
            <person name="Jetten M.S.M."/>
            <person name="Mascher T."/>
            <person name="Medema M.H."/>
            <person name="Devos D.P."/>
            <person name="Kaster A.-K."/>
            <person name="Ovreas L."/>
            <person name="Rohde M."/>
            <person name="Galperin M.Y."/>
            <person name="Jogler C."/>
        </authorList>
    </citation>
    <scope>NUCLEOTIDE SEQUENCE [LARGE SCALE GENOMIC DNA]</scope>
    <source>
        <strain evidence="3 4">Pan241w</strain>
    </source>
</reference>
<keyword evidence="1" id="KW-1133">Transmembrane helix</keyword>
<dbReference type="EMBL" id="CP036269">
    <property type="protein sequence ID" value="QDT43599.1"/>
    <property type="molecule type" value="Genomic_DNA"/>
</dbReference>
<dbReference type="InterPro" id="IPR018958">
    <property type="entry name" value="Knr4/Smi1-like_dom"/>
</dbReference>
<dbReference type="SUPFAM" id="SSF160631">
    <property type="entry name" value="SMI1/KNR4-like"/>
    <property type="match status" value="1"/>
</dbReference>
<name>A0A517RI97_9PLAN</name>
<feature type="transmembrane region" description="Helical" evidence="1">
    <location>
        <begin position="153"/>
        <end position="178"/>
    </location>
</feature>
<dbReference type="OrthoDB" id="286113at2"/>
<evidence type="ECO:0000313" key="3">
    <source>
        <dbReference type="EMBL" id="QDT43599.1"/>
    </source>
</evidence>